<organism evidence="2 3">
    <name type="scientific">Pseudonaja textilis</name>
    <name type="common">Eastern brown snake</name>
    <dbReference type="NCBI Taxonomy" id="8673"/>
    <lineage>
        <taxon>Eukaryota</taxon>
        <taxon>Metazoa</taxon>
        <taxon>Chordata</taxon>
        <taxon>Craniata</taxon>
        <taxon>Vertebrata</taxon>
        <taxon>Euteleostomi</taxon>
        <taxon>Lepidosauria</taxon>
        <taxon>Squamata</taxon>
        <taxon>Bifurcata</taxon>
        <taxon>Unidentata</taxon>
        <taxon>Episquamata</taxon>
        <taxon>Toxicofera</taxon>
        <taxon>Serpentes</taxon>
        <taxon>Colubroidea</taxon>
        <taxon>Elapidae</taxon>
        <taxon>Hydrophiinae</taxon>
        <taxon>Pseudonaja</taxon>
    </lineage>
</organism>
<accession>A0A670XRS8</accession>
<evidence type="ECO:0000313" key="3">
    <source>
        <dbReference type="Proteomes" id="UP000472273"/>
    </source>
</evidence>
<evidence type="ECO:0000256" key="1">
    <source>
        <dbReference type="SAM" id="MobiDB-lite"/>
    </source>
</evidence>
<keyword evidence="3" id="KW-1185">Reference proteome</keyword>
<feature type="region of interest" description="Disordered" evidence="1">
    <location>
        <begin position="100"/>
        <end position="125"/>
    </location>
</feature>
<reference evidence="2" key="2">
    <citation type="submission" date="2025-09" db="UniProtKB">
        <authorList>
            <consortium name="Ensembl"/>
        </authorList>
    </citation>
    <scope>IDENTIFICATION</scope>
</reference>
<proteinExistence type="predicted"/>
<name>A0A670XRS8_PSETE</name>
<evidence type="ECO:0000313" key="2">
    <source>
        <dbReference type="Ensembl" id="ENSPTXP00000001388.1"/>
    </source>
</evidence>
<sequence>MLTSALVGHFVSGKLPPLLLSLLPVLSRHLKQCCGVWHSHAWPARAPPCNWSRVETLGFRRSCRHLPFALGGKANSFKNDALLLVQQRLPCLRRQPNPMWGGESPGAAAQDRSTPGKASSPEPQQVSASAQCPCCCSIWSCWRIWRWGWAGRGVERMGSFGLSLPDPPAREAVLPSPHLPVRRWVGAITASGTWEGSQARIGPALSLGRWAHTHGSLSRLCPACTALA</sequence>
<dbReference type="AlphaFoldDB" id="A0A670XRS8"/>
<dbReference type="Proteomes" id="UP000472273">
    <property type="component" value="Unplaced"/>
</dbReference>
<reference evidence="2" key="1">
    <citation type="submission" date="2025-08" db="UniProtKB">
        <authorList>
            <consortium name="Ensembl"/>
        </authorList>
    </citation>
    <scope>IDENTIFICATION</scope>
</reference>
<feature type="compositionally biased region" description="Polar residues" evidence="1">
    <location>
        <begin position="111"/>
        <end position="125"/>
    </location>
</feature>
<protein>
    <submittedName>
        <fullName evidence="2">Uncharacterized protein</fullName>
    </submittedName>
</protein>
<dbReference type="Ensembl" id="ENSPTXT00000001428.1">
    <property type="protein sequence ID" value="ENSPTXP00000001388.1"/>
    <property type="gene ID" value="ENSPTXG00000001133.1"/>
</dbReference>